<feature type="compositionally biased region" description="Acidic residues" evidence="1">
    <location>
        <begin position="220"/>
        <end position="230"/>
    </location>
</feature>
<protein>
    <recommendedName>
        <fullName evidence="2">Cobalamin biosynthesis protein CobT VWA domain-containing protein</fullName>
    </recommendedName>
</protein>
<feature type="compositionally biased region" description="Basic and acidic residues" evidence="1">
    <location>
        <begin position="262"/>
        <end position="284"/>
    </location>
</feature>
<evidence type="ECO:0000259" key="2">
    <source>
        <dbReference type="Pfam" id="PF11775"/>
    </source>
</evidence>
<keyword evidence="4" id="KW-1185">Reference proteome</keyword>
<dbReference type="SUPFAM" id="SSF53300">
    <property type="entry name" value="vWA-like"/>
    <property type="match status" value="1"/>
</dbReference>
<dbReference type="PANTHER" id="PTHR41248:SF1">
    <property type="entry name" value="NORD PROTEIN"/>
    <property type="match status" value="1"/>
</dbReference>
<feature type="region of interest" description="Disordered" evidence="1">
    <location>
        <begin position="218"/>
        <end position="362"/>
    </location>
</feature>
<evidence type="ECO:0000256" key="1">
    <source>
        <dbReference type="SAM" id="MobiDB-lite"/>
    </source>
</evidence>
<feature type="domain" description="Cobalamin biosynthesis protein CobT VWA" evidence="2">
    <location>
        <begin position="478"/>
        <end position="700"/>
    </location>
</feature>
<dbReference type="PANTHER" id="PTHR41248">
    <property type="entry name" value="NORD PROTEIN"/>
    <property type="match status" value="1"/>
</dbReference>
<dbReference type="EMBL" id="CP060412">
    <property type="protein sequence ID" value="QNK01772.1"/>
    <property type="molecule type" value="Genomic_DNA"/>
</dbReference>
<feature type="compositionally biased region" description="Acidic residues" evidence="1">
    <location>
        <begin position="285"/>
        <end position="300"/>
    </location>
</feature>
<dbReference type="Pfam" id="PF06213">
    <property type="entry name" value="CobT"/>
    <property type="match status" value="1"/>
</dbReference>
<dbReference type="GO" id="GO:0009236">
    <property type="term" value="P:cobalamin biosynthetic process"/>
    <property type="evidence" value="ECO:0007669"/>
    <property type="project" value="InterPro"/>
</dbReference>
<dbReference type="KEGG" id="dtl:H8F01_00900"/>
<evidence type="ECO:0000313" key="3">
    <source>
        <dbReference type="EMBL" id="QNK01772.1"/>
    </source>
</evidence>
<dbReference type="Pfam" id="PF11775">
    <property type="entry name" value="CobT_C"/>
    <property type="match status" value="1"/>
</dbReference>
<name>A0A7G8Q4R4_9GAMM</name>
<feature type="compositionally biased region" description="Acidic residues" evidence="1">
    <location>
        <begin position="332"/>
        <end position="348"/>
    </location>
</feature>
<dbReference type="AlphaFoldDB" id="A0A7G8Q4R4"/>
<sequence length="702" mass="76535">MATGLQDVQYLRETIGRVTRALTDSNIEVRQEGLKAHVAYNKDGQPQCVTLPSLPDDAPRDLMIAIQGFLDHEVAHLLFTDMAYVIKELHKKGKSEEKHAYWNILEDCMIEKRMADKFYGSGRNLGDTRIFAISRMIAPTYEKAVAAGADQYKFAGILIAAAIRALYGYTEFANFMDGKWPLMGKVGTVLQSMEKEIKSVNSTTTAVSVAQAIFDAMHEESEESEGEGEPGDSGGGGKKKSASGKGGGKSSSSGTKSGKPAKKSEEEEGEKSKPEKKEKPKPEEKPEESEEGEGGDEEESEEKKDESEEGEDSREGEGGDGEGDGDGGTGADDYDDEDEEEEEDDEPNEGTGGLGGHSREESAVAAFDTDDVKDMDDTMSEAISSDLAAHLSKSPSKYLPYSRDGDYVGRLPYPNQWDGKTLSGSKIPRQAESMSPGLQSEVERVFRARSAARWLPAQKKGKLHRAGLHKLISGDDRVFRTKLETTTKSVAVQLVIDASGSMSGGKIEAACVAAYIFATLLQRIGVACEIVAFSTLDDRIADSLGFKRAGEVYKAIWEGGTGGFKYGRVEPLALYVLKEFKERFNDSQKKALAYMPELYGILRNNVDGESIEQAATRLVAQKEARKVMIVMSDGAPAAYCAHGLGSHLKKVIKEMERAGLEIYGLGLMDHSVKEFYKNAEVIGRVEEIPERILALLKKIVVT</sequence>
<dbReference type="RefSeq" id="WP_187057231.1">
    <property type="nucleotide sequence ID" value="NZ_CP060412.1"/>
</dbReference>
<dbReference type="InterPro" id="IPR025861">
    <property type="entry name" value="CobT_VWA_dom"/>
</dbReference>
<gene>
    <name evidence="3" type="ORF">H8F01_00900</name>
</gene>
<feature type="compositionally biased region" description="Acidic residues" evidence="1">
    <location>
        <begin position="307"/>
        <end position="325"/>
    </location>
</feature>
<dbReference type="InterPro" id="IPR051928">
    <property type="entry name" value="NorD/CobT"/>
</dbReference>
<dbReference type="Proteomes" id="UP000515873">
    <property type="component" value="Chromosome"/>
</dbReference>
<dbReference type="PIRSF" id="PIRSF031715">
    <property type="entry name" value="Cob_chel_CobT"/>
    <property type="match status" value="1"/>
</dbReference>
<reference evidence="3 4" key="1">
    <citation type="submission" date="2020-08" db="EMBL/GenBank/DDBJ databases">
        <title>Dyella sp. G9 isolated from forest soil.</title>
        <authorList>
            <person name="Fu J."/>
            <person name="Qiu L."/>
        </authorList>
    </citation>
    <scope>NUCLEOTIDE SEQUENCE [LARGE SCALE GENOMIC DNA]</scope>
    <source>
        <strain evidence="3 4">G9</strain>
    </source>
</reference>
<accession>A0A7G8Q4R4</accession>
<proteinExistence type="predicted"/>
<organism evidence="3 4">
    <name type="scientific">Dyella telluris</name>
    <dbReference type="NCBI Taxonomy" id="2763498"/>
    <lineage>
        <taxon>Bacteria</taxon>
        <taxon>Pseudomonadati</taxon>
        <taxon>Pseudomonadota</taxon>
        <taxon>Gammaproteobacteria</taxon>
        <taxon>Lysobacterales</taxon>
        <taxon>Rhodanobacteraceae</taxon>
        <taxon>Dyella</taxon>
    </lineage>
</organism>
<dbReference type="InterPro" id="IPR036465">
    <property type="entry name" value="vWFA_dom_sf"/>
</dbReference>
<evidence type="ECO:0000313" key="4">
    <source>
        <dbReference type="Proteomes" id="UP000515873"/>
    </source>
</evidence>
<dbReference type="Gene3D" id="3.40.50.410">
    <property type="entry name" value="von Willebrand factor, type A domain"/>
    <property type="match status" value="1"/>
</dbReference>
<dbReference type="InterPro" id="IPR006538">
    <property type="entry name" value="CobT"/>
</dbReference>